<reference evidence="2 3" key="1">
    <citation type="journal article" date="2019" name="Sci. Rep.">
        <title>Orb-weaving spider Araneus ventricosus genome elucidates the spidroin gene catalogue.</title>
        <authorList>
            <person name="Kono N."/>
            <person name="Nakamura H."/>
            <person name="Ohtoshi R."/>
            <person name="Moran D.A.P."/>
            <person name="Shinohara A."/>
            <person name="Yoshida Y."/>
            <person name="Fujiwara M."/>
            <person name="Mori M."/>
            <person name="Tomita M."/>
            <person name="Arakawa K."/>
        </authorList>
    </citation>
    <scope>NUCLEOTIDE SEQUENCE [LARGE SCALE GENOMIC DNA]</scope>
</reference>
<proteinExistence type="predicted"/>
<keyword evidence="1" id="KW-1133">Transmembrane helix</keyword>
<evidence type="ECO:0000256" key="1">
    <source>
        <dbReference type="SAM" id="Phobius"/>
    </source>
</evidence>
<keyword evidence="1" id="KW-0472">Membrane</keyword>
<evidence type="ECO:0000313" key="2">
    <source>
        <dbReference type="EMBL" id="GBM32276.1"/>
    </source>
</evidence>
<dbReference type="Proteomes" id="UP000499080">
    <property type="component" value="Unassembled WGS sequence"/>
</dbReference>
<dbReference type="AlphaFoldDB" id="A0A4Y2EW80"/>
<keyword evidence="3" id="KW-1185">Reference proteome</keyword>
<name>A0A4Y2EW80_ARAVE</name>
<organism evidence="2 3">
    <name type="scientific">Araneus ventricosus</name>
    <name type="common">Orbweaver spider</name>
    <name type="synonym">Epeira ventricosa</name>
    <dbReference type="NCBI Taxonomy" id="182803"/>
    <lineage>
        <taxon>Eukaryota</taxon>
        <taxon>Metazoa</taxon>
        <taxon>Ecdysozoa</taxon>
        <taxon>Arthropoda</taxon>
        <taxon>Chelicerata</taxon>
        <taxon>Arachnida</taxon>
        <taxon>Araneae</taxon>
        <taxon>Araneomorphae</taxon>
        <taxon>Entelegynae</taxon>
        <taxon>Araneoidea</taxon>
        <taxon>Araneidae</taxon>
        <taxon>Araneus</taxon>
    </lineage>
</organism>
<dbReference type="EMBL" id="BGPR01000703">
    <property type="protein sequence ID" value="GBM32276.1"/>
    <property type="molecule type" value="Genomic_DNA"/>
</dbReference>
<comment type="caution">
    <text evidence="2">The sequence shown here is derived from an EMBL/GenBank/DDBJ whole genome shotgun (WGS) entry which is preliminary data.</text>
</comment>
<evidence type="ECO:0000313" key="3">
    <source>
        <dbReference type="Proteomes" id="UP000499080"/>
    </source>
</evidence>
<sequence length="209" mass="23167">MRTGPSWFDRKFQTITFRYLYNQLILLISSHATFSSGKEFRIGAASKASEEMAEGRLSSALTSLHYRFEKYIFAQAEINLDIGISRSLHGGGSPLPGGDEGRVVSPHAWIWKRGRKKREGGGTDTPTSALSTMSTFSCRDLARLETSSFIATARSSHQSQFCTFHSGGVRGGASFQKYPILCGYLPIPFFLIMVHILHFSIPELFSCSP</sequence>
<gene>
    <name evidence="2" type="ORF">AVEN_275042_1</name>
</gene>
<accession>A0A4Y2EW80</accession>
<keyword evidence="1" id="KW-0812">Transmembrane</keyword>
<feature type="transmembrane region" description="Helical" evidence="1">
    <location>
        <begin position="180"/>
        <end position="201"/>
    </location>
</feature>
<protein>
    <submittedName>
        <fullName evidence="2">Uncharacterized protein</fullName>
    </submittedName>
</protein>